<sequence>MNSNPQKSLIELLASPDEVLRDIALSTLCESYAADDAILENVLAGWKEWGPNSAFPDFPMLSYLPIAGTRVDEVCQLAVHMSQGKPLTDKSTRCAGKLVEQVVRLPASELAPHLERLQHTVAQSKIFFRVSMANLLTRLELATLPADSLAELLDAAIGKLAESPDDVAANLQGVAALEALRRQHPDYMNLPGVLANRPADTGPSAASFRLTLQSLIAFPEPDISEHLAQHLLDQRESVHVNAVEALVRTRSPAAGQVFIEQFPQGGLSNQQWITRGLQRLQADGLALRIAELRAETSDPSLWLMLVIAEARQFSPSSLHHLAVELDRLMTHSEALVNTLNLYAKVHHAHPESIAFQAALLRYLARTHDAASKSHDG</sequence>
<evidence type="ECO:0000313" key="1">
    <source>
        <dbReference type="EMBL" id="QDV28064.1"/>
    </source>
</evidence>
<dbReference type="KEGG" id="ahel:Q31a_64570"/>
<keyword evidence="2" id="KW-1185">Reference proteome</keyword>
<name>A0A518GHK7_9BACT</name>
<dbReference type="RefSeq" id="WP_145086433.1">
    <property type="nucleotide sequence ID" value="NZ_CP036298.1"/>
</dbReference>
<dbReference type="Proteomes" id="UP000318017">
    <property type="component" value="Chromosome"/>
</dbReference>
<dbReference type="EMBL" id="CP036298">
    <property type="protein sequence ID" value="QDV28064.1"/>
    <property type="molecule type" value="Genomic_DNA"/>
</dbReference>
<proteinExistence type="predicted"/>
<dbReference type="AlphaFoldDB" id="A0A518GHK7"/>
<gene>
    <name evidence="1" type="ORF">Q31a_64570</name>
</gene>
<accession>A0A518GHK7</accession>
<organism evidence="1 2">
    <name type="scientific">Aureliella helgolandensis</name>
    <dbReference type="NCBI Taxonomy" id="2527968"/>
    <lineage>
        <taxon>Bacteria</taxon>
        <taxon>Pseudomonadati</taxon>
        <taxon>Planctomycetota</taxon>
        <taxon>Planctomycetia</taxon>
        <taxon>Pirellulales</taxon>
        <taxon>Pirellulaceae</taxon>
        <taxon>Aureliella</taxon>
    </lineage>
</organism>
<protein>
    <submittedName>
        <fullName evidence="1">Uncharacterized protein</fullName>
    </submittedName>
</protein>
<reference evidence="1 2" key="1">
    <citation type="submission" date="2019-02" db="EMBL/GenBank/DDBJ databases">
        <title>Deep-cultivation of Planctomycetes and their phenomic and genomic characterization uncovers novel biology.</title>
        <authorList>
            <person name="Wiegand S."/>
            <person name="Jogler M."/>
            <person name="Boedeker C."/>
            <person name="Pinto D."/>
            <person name="Vollmers J."/>
            <person name="Rivas-Marin E."/>
            <person name="Kohn T."/>
            <person name="Peeters S.H."/>
            <person name="Heuer A."/>
            <person name="Rast P."/>
            <person name="Oberbeckmann S."/>
            <person name="Bunk B."/>
            <person name="Jeske O."/>
            <person name="Meyerdierks A."/>
            <person name="Storesund J.E."/>
            <person name="Kallscheuer N."/>
            <person name="Luecker S."/>
            <person name="Lage O.M."/>
            <person name="Pohl T."/>
            <person name="Merkel B.J."/>
            <person name="Hornburger P."/>
            <person name="Mueller R.-W."/>
            <person name="Bruemmer F."/>
            <person name="Labrenz M."/>
            <person name="Spormann A.M."/>
            <person name="Op den Camp H."/>
            <person name="Overmann J."/>
            <person name="Amann R."/>
            <person name="Jetten M.S.M."/>
            <person name="Mascher T."/>
            <person name="Medema M.H."/>
            <person name="Devos D.P."/>
            <person name="Kaster A.-K."/>
            <person name="Ovreas L."/>
            <person name="Rohde M."/>
            <person name="Galperin M.Y."/>
            <person name="Jogler C."/>
        </authorList>
    </citation>
    <scope>NUCLEOTIDE SEQUENCE [LARGE SCALE GENOMIC DNA]</scope>
    <source>
        <strain evidence="1 2">Q31a</strain>
    </source>
</reference>
<evidence type="ECO:0000313" key="2">
    <source>
        <dbReference type="Proteomes" id="UP000318017"/>
    </source>
</evidence>